<reference evidence="1 2" key="1">
    <citation type="submission" date="2016-11" db="EMBL/GenBank/DDBJ databases">
        <authorList>
            <person name="Jaros S."/>
            <person name="Januszkiewicz K."/>
            <person name="Wedrychowicz H."/>
        </authorList>
    </citation>
    <scope>NUCLEOTIDE SEQUENCE [LARGE SCALE GENOMIC DNA]</scope>
    <source>
        <strain evidence="1 2">DSM 2631</strain>
    </source>
</reference>
<proteinExistence type="predicted"/>
<dbReference type="NCBIfam" id="NF041287">
    <property type="entry name" value="lipo_GerS_rel"/>
    <property type="match status" value="1"/>
</dbReference>
<dbReference type="Gene3D" id="2.50.20.10">
    <property type="entry name" value="Lipoprotein localisation LolA/LolB/LppX"/>
    <property type="match status" value="1"/>
</dbReference>
<sequence>MKKILSLILFVIIIVVGSAAIFQKCNKSNPEDILSDFKEIEAYTTDVTYIIKNARGEITVKTSQWYDEDKGLKVDFGQDRSQVYKEDKIYVKEITTGRTYNMEKDFDQLYKLAFIPEISKLFVNDEEFRYYYKENSDNKYLVVEFNTLLDNENLTKEVLFIDTKNGVPLEGIIYDKRGNERAKILYSNFKKEHNIDEELFDIAKDTQQ</sequence>
<evidence type="ECO:0000313" key="2">
    <source>
        <dbReference type="Proteomes" id="UP000184035"/>
    </source>
</evidence>
<dbReference type="PIRSF" id="PIRSF033729">
    <property type="entry name" value="UCP033729"/>
    <property type="match status" value="1"/>
</dbReference>
<organism evidence="1 2">
    <name type="scientific">Clostridium fallax</name>
    <dbReference type="NCBI Taxonomy" id="1533"/>
    <lineage>
        <taxon>Bacteria</taxon>
        <taxon>Bacillati</taxon>
        <taxon>Bacillota</taxon>
        <taxon>Clostridia</taxon>
        <taxon>Eubacteriales</taxon>
        <taxon>Clostridiaceae</taxon>
        <taxon>Clostridium</taxon>
    </lineage>
</organism>
<protein>
    <recommendedName>
        <fullName evidence="3">Outer membrane lipoprotein-sorting protein</fullName>
    </recommendedName>
</protein>
<evidence type="ECO:0000313" key="1">
    <source>
        <dbReference type="EMBL" id="SHE70172.1"/>
    </source>
</evidence>
<dbReference type="Proteomes" id="UP000184035">
    <property type="component" value="Unassembled WGS sequence"/>
</dbReference>
<keyword evidence="2" id="KW-1185">Reference proteome</keyword>
<dbReference type="STRING" id="1533.SAMN05443638_10855"/>
<dbReference type="OrthoDB" id="1938773at2"/>
<dbReference type="AlphaFoldDB" id="A0A1M4VMT9"/>
<dbReference type="EMBL" id="FQVM01000008">
    <property type="protein sequence ID" value="SHE70172.1"/>
    <property type="molecule type" value="Genomic_DNA"/>
</dbReference>
<dbReference type="InterPro" id="IPR014584">
    <property type="entry name" value="UCP033729"/>
</dbReference>
<dbReference type="RefSeq" id="WP_072894770.1">
    <property type="nucleotide sequence ID" value="NZ_FQVM01000008.1"/>
</dbReference>
<gene>
    <name evidence="1" type="ORF">SAMN05443638_10855</name>
</gene>
<name>A0A1M4VMT9_9CLOT</name>
<accession>A0A1M4VMT9</accession>
<evidence type="ECO:0008006" key="3">
    <source>
        <dbReference type="Google" id="ProtNLM"/>
    </source>
</evidence>